<dbReference type="InterPro" id="IPR019442">
    <property type="entry name" value="THADA/TRM732_DUF2428"/>
</dbReference>
<feature type="domain" description="tRNA (32-2'-O)-methyltransferase regulator THADA-like TPR repeats region" evidence="4">
    <location>
        <begin position="256"/>
        <end position="545"/>
    </location>
</feature>
<dbReference type="Pfam" id="PF10350">
    <property type="entry name" value="DUF2428"/>
    <property type="match status" value="1"/>
</dbReference>
<dbReference type="Proteomes" id="UP001296104">
    <property type="component" value="Unassembled WGS sequence"/>
</dbReference>
<dbReference type="Pfam" id="PF25150">
    <property type="entry name" value="TPR_Trm732"/>
    <property type="match status" value="1"/>
</dbReference>
<evidence type="ECO:0000259" key="3">
    <source>
        <dbReference type="Pfam" id="PF10350"/>
    </source>
</evidence>
<dbReference type="PANTHER" id="PTHR14387:SF0">
    <property type="entry name" value="DUF2428 DOMAIN-CONTAINING PROTEIN"/>
    <property type="match status" value="1"/>
</dbReference>
<proteinExistence type="inferred from homology"/>
<feature type="domain" description="tRNA (32-2'-O)-methyltransferase regulator THADA-like C-terminal TPR repeats region" evidence="5">
    <location>
        <begin position="904"/>
        <end position="1048"/>
    </location>
</feature>
<dbReference type="SUPFAM" id="SSF48371">
    <property type="entry name" value="ARM repeat"/>
    <property type="match status" value="1"/>
</dbReference>
<name>A0AAI8YZ26_9PEZI</name>
<evidence type="ECO:0000259" key="4">
    <source>
        <dbReference type="Pfam" id="PF25150"/>
    </source>
</evidence>
<evidence type="ECO:0000256" key="1">
    <source>
        <dbReference type="ARBA" id="ARBA00010409"/>
    </source>
</evidence>
<keyword evidence="7" id="KW-1185">Reference proteome</keyword>
<dbReference type="InterPro" id="IPR051954">
    <property type="entry name" value="tRNA_methyltransferase_THADA"/>
</dbReference>
<dbReference type="InterPro" id="IPR016024">
    <property type="entry name" value="ARM-type_fold"/>
</dbReference>
<dbReference type="EMBL" id="CAVMBE010000027">
    <property type="protein sequence ID" value="CAK4020465.1"/>
    <property type="molecule type" value="Genomic_DNA"/>
</dbReference>
<evidence type="ECO:0000313" key="6">
    <source>
        <dbReference type="EMBL" id="CAK4020465.1"/>
    </source>
</evidence>
<sequence length="1609" mass="178872">MTSGTVSDGAAVLLDEERLRTLSRSTRSLIPSSTSTGQSTIDELEVLERLFDNVFFTCNSSGLTAGHRVAAWNTLCSLIDQTVDCPSENVKKTIWTNGVWARAFALYLSHAQTARPKSSRQLLVTLTNGLRKADESDIAQYKQSALEQLLSGLKDFQDPYRAKASAQLLSHLLNKHVISLKDILGSQTGGSIDLPVEDSKLLESQVQEILEVSFRWLGKADFGSSVAQLVSTLLDKHDEMRLTMHSLENQVASRPVWVGPLEATSKSDEVNSDDLRVHVLPVLFKRSFDNFVAFLYTQNVSSLNLSQSSNEQVDSYRDTLLFAALQTGKDLGMVVETDEQGIHSDGKCFFIPVSSIGRLLLRRSRSARLTGLNMLVTSHAATRPFSPVGLKWIRRGLELCSADVDADFRSELFSVFQRMLDRMRAITSVLARNTALPHKIASRQQQALPDQASKVLLYHQNFLKWLPRFLAQQLQPTANYQRHISGLKCLSILARSGLDVSVPAENWSRTALQEVKWPFNLGVLSQDIHQLLLDLVLDPFDDVRQTAASILSLCCSALHERSSFSPKFFTHALERAETAMLNTGRADQADGVAHIYALIHGSCSAAESDPEDFWSSKQAIVRHLTKKVQLMLESARESLAKAVGHYPIHGLLTSLRYVLGQNPEIDVILRARLIEQVNEVWLVVKPVLCNDAPEGYTPDELEESPDSTKETLSYCWRALKEASLLLSTLLAGYRMSNALERNDATLEKMGDQCFTQLAELRHRGAFSTVAQTWTACCLRCQSLRTIDGTLLLESWYLRVLVMLRKNVTINTRRSAGLPALLCGILIADKSAKLLAQAFQDLEAIARQEVDATDAEEGNLAQVHAMNCLKDVFKNTRLGQQSERYIPVGLQLAADALRSEVWAIRNCGLMLFRALIDRLLGTDSSHFEDGAAGQKYISAEQHPELLNVILSLLSQPNSSPGAASARYEGVFPALQLIQHTKIPGSRLEEARLAVRSLTACPSWHVRDKAARALASMMTEDDVEVTFQHVKLLVDHAGSQNALHGALLTTCYILHKLKRGSKHDVAAMIGHDTEIPVQTRLELMRWSWRVLPLCGNCTVTKAACVDLATECFGFLTDLGSPETYLAEVEAEVLSQSSNVTNLYSRPSTRYRDLLASCLHDPKAAVLRQACARSMAKMLPFDRLEDEEDVAAFSKSIYELGQIDQNAVVYFFQALNLAGLSTSTRLLVQQLATNILDAKLGFELMCEAQSVLIKLSEAESDQSISRKPQRTQDHLAWANCNQRFADGVLKLQAVQLDRIASKTRDLSEEHLEEITSWANACVLAINDTGIHTREAAAEALDRTRYLWSVVTTHRRLDATFHRLCVSIYDLLNDDDEDIRLLAARITCRILTAATQEQQVEYEPIVSSQKLLSFCISRWTDKDFLAATAFQRAFDCSGGVAPRAVGEAIAALARSDTALFATEKQNLYIDDAREVRIWSQVIQKMRLTSPHFTKVVYALASWFDEGLGALKKQAEDVLDGALGWSSKAEIFTLGLQVIYGAEVLLSLVKQGARIPIQPTDLRRKMFECLLAFEAAGVNPLWRWEMERILTDSVTHKVKTLSELAEALSVQTSV</sequence>
<accession>A0AAI8YZ26</accession>
<dbReference type="Pfam" id="PF26523">
    <property type="entry name" value="Trm732_C"/>
    <property type="match status" value="1"/>
</dbReference>
<evidence type="ECO:0000256" key="2">
    <source>
        <dbReference type="ARBA" id="ARBA00022694"/>
    </source>
</evidence>
<organism evidence="6 7">
    <name type="scientific">Lecanosticta acicola</name>
    <dbReference type="NCBI Taxonomy" id="111012"/>
    <lineage>
        <taxon>Eukaryota</taxon>
        <taxon>Fungi</taxon>
        <taxon>Dikarya</taxon>
        <taxon>Ascomycota</taxon>
        <taxon>Pezizomycotina</taxon>
        <taxon>Dothideomycetes</taxon>
        <taxon>Dothideomycetidae</taxon>
        <taxon>Mycosphaerellales</taxon>
        <taxon>Mycosphaerellaceae</taxon>
        <taxon>Lecanosticta</taxon>
    </lineage>
</organism>
<evidence type="ECO:0000259" key="5">
    <source>
        <dbReference type="Pfam" id="PF25151"/>
    </source>
</evidence>
<dbReference type="PANTHER" id="PTHR14387">
    <property type="entry name" value="THADA/DEATH RECEPTOR INTERACTING PROTEIN"/>
    <property type="match status" value="1"/>
</dbReference>
<reference evidence="6" key="1">
    <citation type="submission" date="2023-11" db="EMBL/GenBank/DDBJ databases">
        <authorList>
            <person name="Alioto T."/>
            <person name="Alioto T."/>
            <person name="Gomez Garrido J."/>
        </authorList>
    </citation>
    <scope>NUCLEOTIDE SEQUENCE</scope>
</reference>
<protein>
    <submittedName>
        <fullName evidence="6">HEAT repeat</fullName>
    </submittedName>
</protein>
<feature type="domain" description="DUF2428" evidence="3">
    <location>
        <begin position="671"/>
        <end position="902"/>
    </location>
</feature>
<gene>
    <name evidence="6" type="ORF">LECACI_7A004738</name>
</gene>
<keyword evidence="2" id="KW-0819">tRNA processing</keyword>
<evidence type="ECO:0000313" key="7">
    <source>
        <dbReference type="Proteomes" id="UP001296104"/>
    </source>
</evidence>
<comment type="similarity">
    <text evidence="1">Belongs to the THADA family.</text>
</comment>
<dbReference type="GO" id="GO:0030488">
    <property type="term" value="P:tRNA methylation"/>
    <property type="evidence" value="ECO:0007669"/>
    <property type="project" value="TreeGrafter"/>
</dbReference>
<comment type="caution">
    <text evidence="6">The sequence shown here is derived from an EMBL/GenBank/DDBJ whole genome shotgun (WGS) entry which is preliminary data.</text>
</comment>
<dbReference type="InterPro" id="IPR056843">
    <property type="entry name" value="THADA-like_TPR"/>
</dbReference>
<dbReference type="InterPro" id="IPR056842">
    <property type="entry name" value="THADA-like_TPR_C"/>
</dbReference>
<dbReference type="Pfam" id="PF25151">
    <property type="entry name" value="TPR_Trm732_C"/>
    <property type="match status" value="1"/>
</dbReference>
<dbReference type="GO" id="GO:0005829">
    <property type="term" value="C:cytosol"/>
    <property type="evidence" value="ECO:0007669"/>
    <property type="project" value="TreeGrafter"/>
</dbReference>